<proteinExistence type="predicted"/>
<organism evidence="1 2">
    <name type="scientific">Chaenocephalus aceratus</name>
    <name type="common">Blackfin icefish</name>
    <name type="synonym">Chaenichthys aceratus</name>
    <dbReference type="NCBI Taxonomy" id="36190"/>
    <lineage>
        <taxon>Eukaryota</taxon>
        <taxon>Metazoa</taxon>
        <taxon>Chordata</taxon>
        <taxon>Craniata</taxon>
        <taxon>Vertebrata</taxon>
        <taxon>Euteleostomi</taxon>
        <taxon>Actinopterygii</taxon>
        <taxon>Neopterygii</taxon>
        <taxon>Teleostei</taxon>
        <taxon>Neoteleostei</taxon>
        <taxon>Acanthomorphata</taxon>
        <taxon>Eupercaria</taxon>
        <taxon>Perciformes</taxon>
        <taxon>Notothenioidei</taxon>
        <taxon>Channichthyidae</taxon>
        <taxon>Chaenocephalus</taxon>
    </lineage>
</organism>
<evidence type="ECO:0000313" key="2">
    <source>
        <dbReference type="Proteomes" id="UP001057452"/>
    </source>
</evidence>
<comment type="caution">
    <text evidence="1">The sequence shown here is derived from an EMBL/GenBank/DDBJ whole genome shotgun (WGS) entry which is preliminary data.</text>
</comment>
<dbReference type="Proteomes" id="UP001057452">
    <property type="component" value="Chromosome 3"/>
</dbReference>
<protein>
    <submittedName>
        <fullName evidence="1">Uncharacterized protein</fullName>
    </submittedName>
</protein>
<sequence>EEENKSIVFSSSCDHCACETAAVGMEMDTGSPASDLPLLQHKAVATRHHNYSPSAAGMEGKLCPSPSPSFNILLSHESNLTTHDSTKVIVCQVSEAVYSPR</sequence>
<feature type="non-terminal residue" evidence="1">
    <location>
        <position position="101"/>
    </location>
</feature>
<evidence type="ECO:0000313" key="1">
    <source>
        <dbReference type="EMBL" id="KAI4829972.1"/>
    </source>
</evidence>
<dbReference type="EMBL" id="CM043787">
    <property type="protein sequence ID" value="KAI4829972.1"/>
    <property type="molecule type" value="Genomic_DNA"/>
</dbReference>
<gene>
    <name evidence="1" type="ORF">KUCAC02_001631</name>
</gene>
<name>A0ACB9XRA0_CHAAC</name>
<accession>A0ACB9XRA0</accession>
<feature type="non-terminal residue" evidence="1">
    <location>
        <position position="1"/>
    </location>
</feature>
<reference evidence="1" key="1">
    <citation type="submission" date="2022-05" db="EMBL/GenBank/DDBJ databases">
        <title>Chromosome-level genome of Chaenocephalus aceratus.</title>
        <authorList>
            <person name="Park H."/>
        </authorList>
    </citation>
    <scope>NUCLEOTIDE SEQUENCE</scope>
    <source>
        <strain evidence="1">KU_202001</strain>
    </source>
</reference>
<keyword evidence="2" id="KW-1185">Reference proteome</keyword>